<reference evidence="3 4" key="1">
    <citation type="submission" date="2019-02" db="EMBL/GenBank/DDBJ databases">
        <title>Deep-cultivation of Planctomycetes and their phenomic and genomic characterization uncovers novel biology.</title>
        <authorList>
            <person name="Wiegand S."/>
            <person name="Jogler M."/>
            <person name="Boedeker C."/>
            <person name="Pinto D."/>
            <person name="Vollmers J."/>
            <person name="Rivas-Marin E."/>
            <person name="Kohn T."/>
            <person name="Peeters S.H."/>
            <person name="Heuer A."/>
            <person name="Rast P."/>
            <person name="Oberbeckmann S."/>
            <person name="Bunk B."/>
            <person name="Jeske O."/>
            <person name="Meyerdierks A."/>
            <person name="Storesund J.E."/>
            <person name="Kallscheuer N."/>
            <person name="Luecker S."/>
            <person name="Lage O.M."/>
            <person name="Pohl T."/>
            <person name="Merkel B.J."/>
            <person name="Hornburger P."/>
            <person name="Mueller R.-W."/>
            <person name="Bruemmer F."/>
            <person name="Labrenz M."/>
            <person name="Spormann A.M."/>
            <person name="Op Den Camp H."/>
            <person name="Overmann J."/>
            <person name="Amann R."/>
            <person name="Jetten M.S.M."/>
            <person name="Mascher T."/>
            <person name="Medema M.H."/>
            <person name="Devos D.P."/>
            <person name="Kaster A.-K."/>
            <person name="Ovreas L."/>
            <person name="Rohde M."/>
            <person name="Galperin M.Y."/>
            <person name="Jogler C."/>
        </authorList>
    </citation>
    <scope>NUCLEOTIDE SEQUENCE [LARGE SCALE GENOMIC DNA]</scope>
    <source>
        <strain evidence="3 4">Poly59</strain>
    </source>
</reference>
<proteinExistence type="predicted"/>
<comment type="caution">
    <text evidence="3">The sequence shown here is derived from an EMBL/GenBank/DDBJ whole genome shotgun (WGS) entry which is preliminary data.</text>
</comment>
<keyword evidence="2" id="KW-1133">Transmembrane helix</keyword>
<keyword evidence="2" id="KW-0812">Transmembrane</keyword>
<gene>
    <name evidence="3" type="ORF">Poly59_49030</name>
</gene>
<accession>A0A5C6EGX5</accession>
<sequence length="220" mass="24402">MHFCFGFMDEAGFYSIQLRVLRLRNLTLGVLIVTGGALAAIPFRRHKSISDDALLPGTATGPSISALDFPPPDSLASTLDSDLPLPGSLPIWHRGGQPKLPPRQVDVPLSFDDLMVPIDQPVPMRQRFAATSENHREKRDQERITSLEMPPLNAIAPAMQEELQRRLDFATPEKFQDITPKPATRTTHGSLASAPWLASPPDRLPQPTTPADDRHWIRQP</sequence>
<feature type="region of interest" description="Disordered" evidence="1">
    <location>
        <begin position="172"/>
        <end position="220"/>
    </location>
</feature>
<feature type="transmembrane region" description="Helical" evidence="2">
    <location>
        <begin position="23"/>
        <end position="41"/>
    </location>
</feature>
<dbReference type="RefSeq" id="WP_146536479.1">
    <property type="nucleotide sequence ID" value="NZ_SJPX01000005.1"/>
</dbReference>
<name>A0A5C6EGX5_9BACT</name>
<dbReference type="AlphaFoldDB" id="A0A5C6EGX5"/>
<evidence type="ECO:0000256" key="1">
    <source>
        <dbReference type="SAM" id="MobiDB-lite"/>
    </source>
</evidence>
<evidence type="ECO:0000313" key="3">
    <source>
        <dbReference type="EMBL" id="TWU48058.1"/>
    </source>
</evidence>
<keyword evidence="4" id="KW-1185">Reference proteome</keyword>
<organism evidence="3 4">
    <name type="scientific">Rubripirellula reticaptiva</name>
    <dbReference type="NCBI Taxonomy" id="2528013"/>
    <lineage>
        <taxon>Bacteria</taxon>
        <taxon>Pseudomonadati</taxon>
        <taxon>Planctomycetota</taxon>
        <taxon>Planctomycetia</taxon>
        <taxon>Pirellulales</taxon>
        <taxon>Pirellulaceae</taxon>
        <taxon>Rubripirellula</taxon>
    </lineage>
</organism>
<protein>
    <submittedName>
        <fullName evidence="3">Uncharacterized protein</fullName>
    </submittedName>
</protein>
<evidence type="ECO:0000313" key="4">
    <source>
        <dbReference type="Proteomes" id="UP000317977"/>
    </source>
</evidence>
<feature type="compositionally biased region" description="Basic and acidic residues" evidence="1">
    <location>
        <begin position="211"/>
        <end position="220"/>
    </location>
</feature>
<dbReference type="EMBL" id="SJPX01000005">
    <property type="protein sequence ID" value="TWU48058.1"/>
    <property type="molecule type" value="Genomic_DNA"/>
</dbReference>
<dbReference type="OrthoDB" id="276332at2"/>
<evidence type="ECO:0000256" key="2">
    <source>
        <dbReference type="SAM" id="Phobius"/>
    </source>
</evidence>
<keyword evidence="2" id="KW-0472">Membrane</keyword>
<dbReference type="Proteomes" id="UP000317977">
    <property type="component" value="Unassembled WGS sequence"/>
</dbReference>